<accession>D4ZAJ4</accession>
<organism evidence="1 2">
    <name type="scientific">Shewanella violacea (strain JCM 10179 / CIP 106290 / LMG 19151 / DSS12)</name>
    <dbReference type="NCBI Taxonomy" id="637905"/>
    <lineage>
        <taxon>Bacteria</taxon>
        <taxon>Pseudomonadati</taxon>
        <taxon>Pseudomonadota</taxon>
        <taxon>Gammaproteobacteria</taxon>
        <taxon>Alteromonadales</taxon>
        <taxon>Shewanellaceae</taxon>
        <taxon>Shewanella</taxon>
    </lineage>
</organism>
<reference evidence="2" key="1">
    <citation type="journal article" date="2010" name="Mol. Biosyst.">
        <title>Complete genome sequence and comparative analysis of Shewanella violacea, a psychrophilic and piezophilic bacterium from deep sea floor sediments.</title>
        <authorList>
            <person name="Aono E."/>
            <person name="Baba T."/>
            <person name="Ara T."/>
            <person name="Nishi T."/>
            <person name="Nakamichi T."/>
            <person name="Inamoto E."/>
            <person name="Toyonaga H."/>
            <person name="Hasegawa M."/>
            <person name="Takai Y."/>
            <person name="Okumura Y."/>
            <person name="Baba M."/>
            <person name="Tomita M."/>
            <person name="Kato C."/>
            <person name="Oshima T."/>
            <person name="Nakasone K."/>
            <person name="Mori H."/>
        </authorList>
    </citation>
    <scope>NUCLEOTIDE SEQUENCE [LARGE SCALE GENOMIC DNA]</scope>
    <source>
        <strain evidence="2">JCM 10179 / CIP 106290 / LMG 19151 / DSS12</strain>
    </source>
</reference>
<keyword evidence="2" id="KW-1185">Reference proteome</keyword>
<dbReference type="Proteomes" id="UP000002350">
    <property type="component" value="Chromosome"/>
</dbReference>
<evidence type="ECO:0000313" key="2">
    <source>
        <dbReference type="Proteomes" id="UP000002350"/>
    </source>
</evidence>
<gene>
    <name evidence="1" type="ordered locus">SVI_3068</name>
</gene>
<evidence type="ECO:0000313" key="1">
    <source>
        <dbReference type="EMBL" id="BAJ03039.1"/>
    </source>
</evidence>
<name>D4ZAJ4_SHEVD</name>
<dbReference type="STRING" id="637905.SVI_3068"/>
<proteinExistence type="predicted"/>
<dbReference type="AlphaFoldDB" id="D4ZAJ4"/>
<dbReference type="HOGENOM" id="CLU_2939269_0_0_6"/>
<dbReference type="KEGG" id="svo:SVI_3068"/>
<sequence length="60" mass="7138">MASPLVDRFLTEYQKPAELISQLFSSESIWLFNRINLSANKTGIRLRKRPQIYRFLPLNR</sequence>
<dbReference type="EMBL" id="AP011177">
    <property type="protein sequence ID" value="BAJ03039.1"/>
    <property type="molecule type" value="Genomic_DNA"/>
</dbReference>
<protein>
    <submittedName>
        <fullName evidence="1">Uncharacterized protein</fullName>
    </submittedName>
</protein>